<dbReference type="PROSITE" id="PS51318">
    <property type="entry name" value="TAT"/>
    <property type="match status" value="1"/>
</dbReference>
<evidence type="ECO:0000256" key="1">
    <source>
        <dbReference type="ARBA" id="ARBA00001935"/>
    </source>
</evidence>
<reference evidence="5 6" key="1">
    <citation type="submission" date="2020-09" db="EMBL/GenBank/DDBJ databases">
        <title>Biosynthesis of the nuclear factor of activated T cells inhibitor NFAT-133 and its congeners in Streptomyces pactum.</title>
        <authorList>
            <person name="Zhou W."/>
            <person name="Posri P."/>
            <person name="Abugrain M.E."/>
            <person name="Weisberg A.J."/>
            <person name="Chang J.H."/>
            <person name="Mahmud T."/>
        </authorList>
    </citation>
    <scope>NUCLEOTIDE SEQUENCE [LARGE SCALE GENOMIC DNA]</scope>
    <source>
        <strain evidence="5 6">ATCC 27456</strain>
    </source>
</reference>
<evidence type="ECO:0000259" key="4">
    <source>
        <dbReference type="Pfam" id="PF21783"/>
    </source>
</evidence>
<dbReference type="Gene3D" id="2.130.10.10">
    <property type="entry name" value="YVTN repeat-like/Quinoprotein amine dehydrogenase"/>
    <property type="match status" value="2"/>
</dbReference>
<protein>
    <submittedName>
        <fullName evidence="5">YncE family protein</fullName>
    </submittedName>
</protein>
<dbReference type="InterPro" id="IPR015943">
    <property type="entry name" value="WD40/YVTN_repeat-like_dom_sf"/>
</dbReference>
<name>A0ABS0NFP0_9ACTN</name>
<dbReference type="PANTHER" id="PTHR47197">
    <property type="entry name" value="PROTEIN NIRF"/>
    <property type="match status" value="1"/>
</dbReference>
<dbReference type="InterPro" id="IPR011964">
    <property type="entry name" value="YVTN_b-propeller_repeat"/>
</dbReference>
<evidence type="ECO:0000256" key="2">
    <source>
        <dbReference type="ARBA" id="ARBA00022729"/>
    </source>
</evidence>
<comment type="cofactor">
    <cofactor evidence="1">
        <name>Cu cation</name>
        <dbReference type="ChEBI" id="CHEBI:23378"/>
    </cofactor>
</comment>
<feature type="signal peptide" evidence="3">
    <location>
        <begin position="1"/>
        <end position="29"/>
    </location>
</feature>
<dbReference type="InterPro" id="IPR006311">
    <property type="entry name" value="TAT_signal"/>
</dbReference>
<dbReference type="NCBIfam" id="TIGR02276">
    <property type="entry name" value="beta_rpt_yvtn"/>
    <property type="match status" value="1"/>
</dbReference>
<dbReference type="InterPro" id="IPR011045">
    <property type="entry name" value="N2O_reductase_N"/>
</dbReference>
<evidence type="ECO:0000313" key="6">
    <source>
        <dbReference type="Proteomes" id="UP000807371"/>
    </source>
</evidence>
<evidence type="ECO:0000313" key="5">
    <source>
        <dbReference type="EMBL" id="MBH5334000.1"/>
    </source>
</evidence>
<comment type="caution">
    <text evidence="5">The sequence shown here is derived from an EMBL/GenBank/DDBJ whole genome shotgun (WGS) entry which is preliminary data.</text>
</comment>
<feature type="domain" description="YNCE-like beta-propeller" evidence="4">
    <location>
        <begin position="253"/>
        <end position="343"/>
    </location>
</feature>
<dbReference type="SUPFAM" id="SSF50974">
    <property type="entry name" value="Nitrous oxide reductase, N-terminal domain"/>
    <property type="match status" value="1"/>
</dbReference>
<dbReference type="EMBL" id="JACYXC010000001">
    <property type="protein sequence ID" value="MBH5334000.1"/>
    <property type="molecule type" value="Genomic_DNA"/>
</dbReference>
<sequence>MKNSRLSRRVLLGTTAVTLLALPVSLASANADALLGKSRHSVVAFGAYNGAVDGVRAPFDGGIGNNSMAVSPDEKIAVATNSQVGRLVVLDLRSGRRIAEIKGHVTPRSILFSPDGKDFLVSDSTLGVVDRISRKTFRVTERLPLGAGVFGTAQTRDGGRLYANNQAADTLTVVDLANGRPEHVVTGFSEPRQGVQLSPAGDKLYVTNFDGGRDSRITVLDTRPDRPEETPVKLKEITGFNQVRGLSISRDGTRLYAANSGDHTVSIVDTGSGDTLAKVPVGQSPYGAALSPDETVLLSGNLKGNSLTAVEPGSGDVIGTVTGVKGPRQAISFSADSRTAWVLNEDLTVAQVDVRALKVTRTLG</sequence>
<dbReference type="InterPro" id="IPR048433">
    <property type="entry name" value="YNCE-like_beta-prop"/>
</dbReference>
<dbReference type="RefSeq" id="WP_197987748.1">
    <property type="nucleotide sequence ID" value="NZ_JACYXC010000001.1"/>
</dbReference>
<feature type="chain" id="PRO_5046974878" evidence="3">
    <location>
        <begin position="30"/>
        <end position="364"/>
    </location>
</feature>
<keyword evidence="2 3" id="KW-0732">Signal</keyword>
<keyword evidence="6" id="KW-1185">Reference proteome</keyword>
<dbReference type="PANTHER" id="PTHR47197:SF3">
    <property type="entry name" value="DIHYDRO-HEME D1 DEHYDROGENASE"/>
    <property type="match status" value="1"/>
</dbReference>
<dbReference type="InterPro" id="IPR051200">
    <property type="entry name" value="Host-pathogen_enzymatic-act"/>
</dbReference>
<dbReference type="Pfam" id="PF21783">
    <property type="entry name" value="YNCE"/>
    <property type="match status" value="1"/>
</dbReference>
<accession>A0ABS0NFP0</accession>
<gene>
    <name evidence="5" type="ORF">IHE55_03950</name>
</gene>
<dbReference type="Proteomes" id="UP000807371">
    <property type="component" value="Unassembled WGS sequence"/>
</dbReference>
<proteinExistence type="predicted"/>
<evidence type="ECO:0000256" key="3">
    <source>
        <dbReference type="SAM" id="SignalP"/>
    </source>
</evidence>
<organism evidence="5 6">
    <name type="scientific">Streptomyces pactum</name>
    <dbReference type="NCBI Taxonomy" id="68249"/>
    <lineage>
        <taxon>Bacteria</taxon>
        <taxon>Bacillati</taxon>
        <taxon>Actinomycetota</taxon>
        <taxon>Actinomycetes</taxon>
        <taxon>Kitasatosporales</taxon>
        <taxon>Streptomycetaceae</taxon>
        <taxon>Streptomyces</taxon>
    </lineage>
</organism>